<dbReference type="GO" id="GO:0007169">
    <property type="term" value="P:cell surface receptor protein tyrosine kinase signaling pathway"/>
    <property type="evidence" value="ECO:0007669"/>
    <property type="project" value="TreeGrafter"/>
</dbReference>
<dbReference type="InterPro" id="IPR020635">
    <property type="entry name" value="Tyr_kinase_cat_dom"/>
</dbReference>
<reference evidence="1 2" key="1">
    <citation type="submission" date="2018-11" db="EMBL/GenBank/DDBJ databases">
        <authorList>
            <consortium name="Pathogen Informatics"/>
        </authorList>
    </citation>
    <scope>NUCLEOTIDE SEQUENCE [LARGE SCALE GENOMIC DNA]</scope>
    <source>
        <strain evidence="1 2">Zambia</strain>
    </source>
</reference>
<dbReference type="GO" id="GO:0005886">
    <property type="term" value="C:plasma membrane"/>
    <property type="evidence" value="ECO:0007669"/>
    <property type="project" value="TreeGrafter"/>
</dbReference>
<dbReference type="Gene3D" id="1.10.510.10">
    <property type="entry name" value="Transferase(Phosphotransferase) domain 1"/>
    <property type="match status" value="1"/>
</dbReference>
<gene>
    <name evidence="1" type="ORF">SMRZ_LOCUS13411</name>
</gene>
<dbReference type="STRING" id="48269.A0A183MBI6"/>
<dbReference type="EMBL" id="UZAI01009917">
    <property type="protein sequence ID" value="VDP06030.1"/>
    <property type="molecule type" value="Genomic_DNA"/>
</dbReference>
<dbReference type="PRINTS" id="PR00109">
    <property type="entry name" value="TYRKINASE"/>
</dbReference>
<dbReference type="GO" id="GO:0005524">
    <property type="term" value="F:ATP binding"/>
    <property type="evidence" value="ECO:0007669"/>
    <property type="project" value="InterPro"/>
</dbReference>
<proteinExistence type="predicted"/>
<keyword evidence="2" id="KW-1185">Reference proteome</keyword>
<evidence type="ECO:0000313" key="2">
    <source>
        <dbReference type="Proteomes" id="UP000277204"/>
    </source>
</evidence>
<dbReference type="InterPro" id="IPR050122">
    <property type="entry name" value="RTK"/>
</dbReference>
<name>A0A183MBI6_9TREM</name>
<dbReference type="InterPro" id="IPR001245">
    <property type="entry name" value="Ser-Thr/Tyr_kinase_cat_dom"/>
</dbReference>
<protein>
    <submittedName>
        <fullName evidence="1">Uncharacterized protein</fullName>
    </submittedName>
</protein>
<dbReference type="PROSITE" id="PS50011">
    <property type="entry name" value="PROTEIN_KINASE_DOM"/>
    <property type="match status" value="1"/>
</dbReference>
<dbReference type="PANTHER" id="PTHR24416:SF489">
    <property type="entry name" value="PROTEIN KINASE DOMAIN-CONTAINING PROTEIN"/>
    <property type="match status" value="1"/>
</dbReference>
<dbReference type="InterPro" id="IPR011009">
    <property type="entry name" value="Kinase-like_dom_sf"/>
</dbReference>
<dbReference type="PROSITE" id="PS00109">
    <property type="entry name" value="PROTEIN_KINASE_TYR"/>
    <property type="match status" value="1"/>
</dbReference>
<dbReference type="PANTHER" id="PTHR24416">
    <property type="entry name" value="TYROSINE-PROTEIN KINASE RECEPTOR"/>
    <property type="match status" value="1"/>
</dbReference>
<dbReference type="AlphaFoldDB" id="A0A183MBI6"/>
<dbReference type="Proteomes" id="UP000277204">
    <property type="component" value="Unassembled WGS sequence"/>
</dbReference>
<sequence>MLNILNGFYRLSSNKLVVTIYHPPYFRVPDHDGVCPATLTGMAIDIAEGLAYLHRKNLIHRDIACRNCLVGSDGVVKIGDFGLTREMNSSENEGYYRFTRNCELPIRWMSPEAVQFGVFSVHSDIWSYGIVLYEIITFGVFPYDGLGDVEVVERVKRKDFSIIEFLPLAARNTTISRLIYQCCQHQWQHRPASLDHIIAILRKNPDCVRPFLTNEPPKPNSTIDALRVSYFRMLFSGFTIKSHYFHAQFSFCILIID</sequence>
<dbReference type="InterPro" id="IPR000719">
    <property type="entry name" value="Prot_kinase_dom"/>
</dbReference>
<dbReference type="GO" id="GO:0043235">
    <property type="term" value="C:receptor complex"/>
    <property type="evidence" value="ECO:0007669"/>
    <property type="project" value="TreeGrafter"/>
</dbReference>
<dbReference type="Pfam" id="PF07714">
    <property type="entry name" value="PK_Tyr_Ser-Thr"/>
    <property type="match status" value="1"/>
</dbReference>
<dbReference type="InterPro" id="IPR008266">
    <property type="entry name" value="Tyr_kinase_AS"/>
</dbReference>
<dbReference type="SMART" id="SM00219">
    <property type="entry name" value="TyrKc"/>
    <property type="match status" value="1"/>
</dbReference>
<evidence type="ECO:0000313" key="1">
    <source>
        <dbReference type="EMBL" id="VDP06030.1"/>
    </source>
</evidence>
<organism evidence="1 2">
    <name type="scientific">Schistosoma margrebowiei</name>
    <dbReference type="NCBI Taxonomy" id="48269"/>
    <lineage>
        <taxon>Eukaryota</taxon>
        <taxon>Metazoa</taxon>
        <taxon>Spiralia</taxon>
        <taxon>Lophotrochozoa</taxon>
        <taxon>Platyhelminthes</taxon>
        <taxon>Trematoda</taxon>
        <taxon>Digenea</taxon>
        <taxon>Strigeidida</taxon>
        <taxon>Schistosomatoidea</taxon>
        <taxon>Schistosomatidae</taxon>
        <taxon>Schistosoma</taxon>
    </lineage>
</organism>
<accession>A0A183MBI6</accession>
<dbReference type="SUPFAM" id="SSF56112">
    <property type="entry name" value="Protein kinase-like (PK-like)"/>
    <property type="match status" value="1"/>
</dbReference>
<dbReference type="GO" id="GO:0004714">
    <property type="term" value="F:transmembrane receptor protein tyrosine kinase activity"/>
    <property type="evidence" value="ECO:0007669"/>
    <property type="project" value="TreeGrafter"/>
</dbReference>